<evidence type="ECO:0000313" key="4">
    <source>
        <dbReference type="Proteomes" id="UP000318297"/>
    </source>
</evidence>
<feature type="transmembrane region" description="Helical" evidence="2">
    <location>
        <begin position="32"/>
        <end position="51"/>
    </location>
</feature>
<keyword evidence="2" id="KW-0812">Transmembrane</keyword>
<feature type="compositionally biased region" description="Low complexity" evidence="1">
    <location>
        <begin position="280"/>
        <end position="362"/>
    </location>
</feature>
<evidence type="ECO:0000256" key="1">
    <source>
        <dbReference type="SAM" id="MobiDB-lite"/>
    </source>
</evidence>
<dbReference type="Pfam" id="PF19516">
    <property type="entry name" value="DUF6049"/>
    <property type="match status" value="1"/>
</dbReference>
<keyword evidence="2" id="KW-1133">Transmembrane helix</keyword>
<feature type="transmembrane region" description="Helical" evidence="2">
    <location>
        <begin position="775"/>
        <end position="794"/>
    </location>
</feature>
<feature type="compositionally biased region" description="Pro residues" evidence="1">
    <location>
        <begin position="1"/>
        <end position="11"/>
    </location>
</feature>
<sequence length="844" mass="85978">MNVASPRPPGSTSPAPADPAHRHRHRHRTARYAAAIFVCALFAFVTAWSGMAQAASLHTVAASAAAASPSTSVTISLSPTSPILTSDKKAVTVSGTITNTGSATITAPVVHIALGSRLLDTMTSVRNWASGSLDIPVQDVATATVPQLPGDSTSAFDATIPADKLDLGYSLASLPLTITVTDGSGQSASAIRGSVRTTLSIAGGRVSSPLKLDIVIPLTLPADPALFGPTGTARTTAWINAIGPDSALQQTLTEFQGLPVTWVVDPEILDPPAAADNNLPTPAVTTGSASASASSGQESSASSSSSSSSPSASSPVPTPTSTADGSSNLTSGNAASSSAGASGNPSSSSSSASGSSSSSETPTPAPTTPAEQLAAVVANATSRFAELTHGQNVWWLPYDDPDLTALSATGGSGSALINRDLSVALPAQLSAISARRALWPVGDMSASQLSRIAVTWTRTSTSAPVEVLPTRAVATPQQSQISGAYRLAGTSGLLTYDETLSRTFSAGGGDEGLRTQLLLAQLMATYQTSPESARSVTLVVPRTGGMPSSALAAEVAALERASWVSVRDDTETTTALAAAPTTSLLGKPTAGTAFPPVTATSVNGTTLHQLGTAADQLSSLSSILVDAQDEVSDRARALDVVGSTRWRGQASALSTTQKTADAAMTALVGQVTVNPSDINFFTDSGQITVTVANGLNVPVHDLTLTLLPRRYQLLISHNSKTIEIEANSRTSTRFGLKAVGAGTVRVDATLTGPQGQDLGPAVPAQLRINVQPTSSWMIIGGLAVIAIAVLIFGLRKALRRGPRTPTPLGAGDEATPEDAIVDTGLTTRHRPTTTDHIEGDHSDE</sequence>
<accession>A0A561E3Y3</accession>
<feature type="region of interest" description="Disordered" evidence="1">
    <location>
        <begin position="1"/>
        <end position="26"/>
    </location>
</feature>
<keyword evidence="4" id="KW-1185">Reference proteome</keyword>
<keyword evidence="2" id="KW-0472">Membrane</keyword>
<proteinExistence type="predicted"/>
<protein>
    <submittedName>
        <fullName evidence="3">Uncharacterized protein</fullName>
    </submittedName>
</protein>
<dbReference type="OrthoDB" id="5137271at2"/>
<evidence type="ECO:0000313" key="3">
    <source>
        <dbReference type="EMBL" id="TWE10327.1"/>
    </source>
</evidence>
<organism evidence="3 4">
    <name type="scientific">Rudaeicoccus suwonensis</name>
    <dbReference type="NCBI Taxonomy" id="657409"/>
    <lineage>
        <taxon>Bacteria</taxon>
        <taxon>Bacillati</taxon>
        <taxon>Actinomycetota</taxon>
        <taxon>Actinomycetes</taxon>
        <taxon>Micrococcales</taxon>
        <taxon>Dermacoccaceae</taxon>
        <taxon>Rudaeicoccus</taxon>
    </lineage>
</organism>
<dbReference type="InterPro" id="IPR046112">
    <property type="entry name" value="DUF6049"/>
</dbReference>
<name>A0A561E3Y3_9MICO</name>
<feature type="region of interest" description="Disordered" evidence="1">
    <location>
        <begin position="273"/>
        <end position="369"/>
    </location>
</feature>
<reference evidence="3 4" key="1">
    <citation type="submission" date="2019-06" db="EMBL/GenBank/DDBJ databases">
        <title>Sequencing the genomes of 1000 actinobacteria strains.</title>
        <authorList>
            <person name="Klenk H.-P."/>
        </authorList>
    </citation>
    <scope>NUCLEOTIDE SEQUENCE [LARGE SCALE GENOMIC DNA]</scope>
    <source>
        <strain evidence="3 4">DSM 19560</strain>
    </source>
</reference>
<gene>
    <name evidence="3" type="ORF">BKA23_2683</name>
</gene>
<dbReference type="EMBL" id="VIVQ01000002">
    <property type="protein sequence ID" value="TWE10327.1"/>
    <property type="molecule type" value="Genomic_DNA"/>
</dbReference>
<dbReference type="Proteomes" id="UP000318297">
    <property type="component" value="Unassembled WGS sequence"/>
</dbReference>
<comment type="caution">
    <text evidence="3">The sequence shown here is derived from an EMBL/GenBank/DDBJ whole genome shotgun (WGS) entry which is preliminary data.</text>
</comment>
<feature type="region of interest" description="Disordered" evidence="1">
    <location>
        <begin position="804"/>
        <end position="844"/>
    </location>
</feature>
<evidence type="ECO:0000256" key="2">
    <source>
        <dbReference type="SAM" id="Phobius"/>
    </source>
</evidence>
<dbReference type="AlphaFoldDB" id="A0A561E3Y3"/>
<feature type="compositionally biased region" description="Basic and acidic residues" evidence="1">
    <location>
        <begin position="832"/>
        <end position="844"/>
    </location>
</feature>
<dbReference type="RefSeq" id="WP_145229212.1">
    <property type="nucleotide sequence ID" value="NZ_VIVQ01000002.1"/>
</dbReference>